<organism evidence="2">
    <name type="scientific">Sedimenticola thiotaurini</name>
    <dbReference type="NCBI Taxonomy" id="1543721"/>
    <lineage>
        <taxon>Bacteria</taxon>
        <taxon>Pseudomonadati</taxon>
        <taxon>Pseudomonadota</taxon>
        <taxon>Gammaproteobacteria</taxon>
        <taxon>Chromatiales</taxon>
        <taxon>Sedimenticolaceae</taxon>
        <taxon>Sedimenticola</taxon>
    </lineage>
</organism>
<dbReference type="PANTHER" id="PTHR42951:SF20">
    <property type="entry name" value="BETA LACTAMASE"/>
    <property type="match status" value="1"/>
</dbReference>
<proteinExistence type="predicted"/>
<dbReference type="PANTHER" id="PTHR42951">
    <property type="entry name" value="METALLO-BETA-LACTAMASE DOMAIN-CONTAINING"/>
    <property type="match status" value="1"/>
</dbReference>
<name>A0A831W6T8_9GAMM</name>
<sequence length="288" mass="32102">MRLQKVSDHVYLAQGKAGIATDNQGFISNAVVILTGREVVVVDALGTPSLGAMLLERIRQLTDLPVTTVITTHYHADHIYGLQVFKEQGARIIAPAGYADYLDAPIGRQRLEERRVSLRPWVNERTRLVRPDLVIDRDQTLQFGDVTLKLGYLGEAHSDGDLMVLVVPDQVLISGDLIFEGRIPFTGGADTRHWLQLLEDLDRSDLAAIIPGHGAVIDDPWSTVGLTLRYLRFVREKMAAAVEEMIPFADAYDAVDWSRFSDLPAFDATNRRNAYGVYLSLERESMGE</sequence>
<dbReference type="Proteomes" id="UP000886251">
    <property type="component" value="Unassembled WGS sequence"/>
</dbReference>
<evidence type="ECO:0000313" key="2">
    <source>
        <dbReference type="EMBL" id="HEB97593.1"/>
    </source>
</evidence>
<dbReference type="SMART" id="SM00849">
    <property type="entry name" value="Lactamase_B"/>
    <property type="match status" value="1"/>
</dbReference>
<dbReference type="EMBL" id="DRKP01000182">
    <property type="protein sequence ID" value="HEB97593.1"/>
    <property type="molecule type" value="Genomic_DNA"/>
</dbReference>
<protein>
    <submittedName>
        <fullName evidence="2">MBL fold metallo-hydrolase</fullName>
    </submittedName>
</protein>
<dbReference type="Pfam" id="PF00753">
    <property type="entry name" value="Lactamase_B"/>
    <property type="match status" value="1"/>
</dbReference>
<accession>A0A831W6T8</accession>
<dbReference type="CDD" id="cd16282">
    <property type="entry name" value="metallo-hydrolase-like_MBL-fold"/>
    <property type="match status" value="1"/>
</dbReference>
<gene>
    <name evidence="2" type="ORF">ENI96_14320</name>
</gene>
<dbReference type="AlphaFoldDB" id="A0A831W6T8"/>
<dbReference type="Gene3D" id="3.60.15.10">
    <property type="entry name" value="Ribonuclease Z/Hydroxyacylglutathione hydrolase-like"/>
    <property type="match status" value="1"/>
</dbReference>
<feature type="domain" description="Metallo-beta-lactamase" evidence="1">
    <location>
        <begin position="27"/>
        <end position="213"/>
    </location>
</feature>
<dbReference type="InterPro" id="IPR050855">
    <property type="entry name" value="NDM-1-like"/>
</dbReference>
<evidence type="ECO:0000259" key="1">
    <source>
        <dbReference type="SMART" id="SM00849"/>
    </source>
</evidence>
<dbReference type="InterPro" id="IPR036866">
    <property type="entry name" value="RibonucZ/Hydroxyglut_hydro"/>
</dbReference>
<reference evidence="2" key="1">
    <citation type="journal article" date="2020" name="mSystems">
        <title>Genome- and Community-Level Interaction Insights into Carbon Utilization and Element Cycling Functions of Hydrothermarchaeota in Hydrothermal Sediment.</title>
        <authorList>
            <person name="Zhou Z."/>
            <person name="Liu Y."/>
            <person name="Xu W."/>
            <person name="Pan J."/>
            <person name="Luo Z.H."/>
            <person name="Li M."/>
        </authorList>
    </citation>
    <scope>NUCLEOTIDE SEQUENCE [LARGE SCALE GENOMIC DNA]</scope>
    <source>
        <strain evidence="2">HyVt-443</strain>
    </source>
</reference>
<dbReference type="SUPFAM" id="SSF56281">
    <property type="entry name" value="Metallo-hydrolase/oxidoreductase"/>
    <property type="match status" value="1"/>
</dbReference>
<comment type="caution">
    <text evidence="2">The sequence shown here is derived from an EMBL/GenBank/DDBJ whole genome shotgun (WGS) entry which is preliminary data.</text>
</comment>
<dbReference type="InterPro" id="IPR001279">
    <property type="entry name" value="Metallo-B-lactamas"/>
</dbReference>